<evidence type="ECO:0000256" key="3">
    <source>
        <dbReference type="SAM" id="SignalP"/>
    </source>
</evidence>
<name>V5H2P6_PHOLE</name>
<dbReference type="AlphaFoldDB" id="V5H2P6"/>
<reference evidence="5" key="1">
    <citation type="submission" date="2012-12" db="EMBL/GenBank/DDBJ databases">
        <title>Genome Sequence of Photobacterium leiognathi lrivu.4.1.</title>
        <authorList>
            <person name="Urbanczyk H."/>
            <person name="Ogura Y."/>
            <person name="Hayashi T."/>
            <person name="Dunlap P.V."/>
        </authorList>
    </citation>
    <scope>NUCLEOTIDE SEQUENCE [LARGE SCALE GENOMIC DNA]</scope>
    <source>
        <strain evidence="5">lrivu.4.1</strain>
    </source>
</reference>
<feature type="chain" id="PRO_5004734204" evidence="3">
    <location>
        <begin position="21"/>
        <end position="293"/>
    </location>
</feature>
<dbReference type="InterPro" id="IPR038161">
    <property type="entry name" value="VirB9/CagX/TrbG_C_sf"/>
</dbReference>
<dbReference type="eggNOG" id="COG3504">
    <property type="taxonomic scope" value="Bacteria"/>
</dbReference>
<proteinExistence type="inferred from homology"/>
<feature type="signal peptide" evidence="3">
    <location>
        <begin position="1"/>
        <end position="20"/>
    </location>
</feature>
<organism evidence="4 5">
    <name type="scientific">Photobacterium leiognathi lrivu.4.1</name>
    <dbReference type="NCBI Taxonomy" id="1248232"/>
    <lineage>
        <taxon>Bacteria</taxon>
        <taxon>Pseudomonadati</taxon>
        <taxon>Pseudomonadota</taxon>
        <taxon>Gammaproteobacteria</taxon>
        <taxon>Vibrionales</taxon>
        <taxon>Vibrionaceae</taxon>
        <taxon>Photobacterium</taxon>
    </lineage>
</organism>
<accession>V5H2P6</accession>
<evidence type="ECO:0000256" key="2">
    <source>
        <dbReference type="ARBA" id="ARBA00022729"/>
    </source>
</evidence>
<keyword evidence="2 3" id="KW-0732">Signal</keyword>
<dbReference type="Proteomes" id="UP000030675">
    <property type="component" value="Unassembled WGS sequence"/>
</dbReference>
<dbReference type="EMBL" id="DF196820">
    <property type="protein sequence ID" value="GAD31352.1"/>
    <property type="molecule type" value="Genomic_DNA"/>
</dbReference>
<dbReference type="RefSeq" id="WP_023934175.1">
    <property type="nucleotide sequence ID" value="NZ_DF196820.1"/>
</dbReference>
<dbReference type="InterPro" id="IPR010258">
    <property type="entry name" value="Conjugal_tfr_TrbG/VirB9/CagX"/>
</dbReference>
<protein>
    <submittedName>
        <fullName evidence="4">P-type conjugative transfer protein TrbG</fullName>
    </submittedName>
</protein>
<comment type="similarity">
    <text evidence="1">Belongs to the TrbG/VirB9 family.</text>
</comment>
<dbReference type="NCBIfam" id="TIGR02775">
    <property type="entry name" value="TrbG_Ti"/>
    <property type="match status" value="1"/>
</dbReference>
<dbReference type="InterPro" id="IPR014142">
    <property type="entry name" value="TrbG_Ti"/>
</dbReference>
<dbReference type="Pfam" id="PF03524">
    <property type="entry name" value="CagX"/>
    <property type="match status" value="1"/>
</dbReference>
<evidence type="ECO:0000313" key="4">
    <source>
        <dbReference type="EMBL" id="GAD31352.1"/>
    </source>
</evidence>
<sequence>MKVTHLPLITLAVFTLTTHAQTVPAFTNDNPIATYLSPDIPLTPSEKAGVALAKKWMNKTTTPITAGDGSVTYFYGAVMPTAVCSPNNVCDIQLQAGEKISKNGLNASDTVRWSITPMVSGQGAQQTTHIMVKPSDAGLSGNLVIGTDRRTYNIKLVSRSHDWMPTMKFDYPESIAHTVETLYAKEATQTANKQLGNGLNIDSLDFNYHTEGKAPFMPVRVYNNSIKTIIEMPRSVATGKLPSLVVINAGRHELINYRYRNHQFIVDGLPNQIMLLLGTGKYQQSVLISRKGA</sequence>
<evidence type="ECO:0000313" key="5">
    <source>
        <dbReference type="Proteomes" id="UP000030675"/>
    </source>
</evidence>
<dbReference type="CDD" id="cd06911">
    <property type="entry name" value="VirB9_CagX_TrbG"/>
    <property type="match status" value="1"/>
</dbReference>
<evidence type="ECO:0000256" key="1">
    <source>
        <dbReference type="ARBA" id="ARBA00006135"/>
    </source>
</evidence>
<dbReference type="HOGENOM" id="CLU_058585_1_1_6"/>
<dbReference type="Gene3D" id="2.60.40.2500">
    <property type="match status" value="1"/>
</dbReference>
<gene>
    <name evidence="4" type="ORF">PLEI_3010</name>
</gene>
<dbReference type="InterPro" id="IPR033645">
    <property type="entry name" value="VirB9/CagX/TrbG_C"/>
</dbReference>